<feature type="compositionally biased region" description="Polar residues" evidence="5">
    <location>
        <begin position="426"/>
        <end position="453"/>
    </location>
</feature>
<feature type="compositionally biased region" description="Acidic residues" evidence="5">
    <location>
        <begin position="690"/>
        <end position="701"/>
    </location>
</feature>
<dbReference type="InterPro" id="IPR031865">
    <property type="entry name" value="DUF4757"/>
</dbReference>
<feature type="compositionally biased region" description="Polar residues" evidence="5">
    <location>
        <begin position="1505"/>
        <end position="1514"/>
    </location>
</feature>
<sequence length="1706" mass="190365">MTSQDASASEARLSPQRALARVHYDMHFSQERYDAERDVAVTIYWLGRASSQQYSGPKLDQSAFAALVHRGSSFLTDRQVLRGSSCARESNGHFSASASMRDTVDPRAKHVRDSSYDSNNSYGKASEDSLEGLVFDTDINGMPISRYDSASALNRSGEGSSRRSGVSTSMYGYDKGSAMYRSSPDLSSSMSNRRSSSVDSADGSMYGSHSRQSSDSTESHPSRRLSTHTSSRRTSTSASTDPLQFVKCKGATVLAITAEQQMRLAAETKKSVVVPLKEEDTSDWQSNLASWKNRRKSQSEKSYGLKEALEQMEREKEETNNGQKSTVGTKTYSQMKEERERRKSAGSKRFYPIEDDDEEDDIFEPIVAEKEENSYMQKTNEHSEASWESGSKQASQVSGMANWTEDSDSGEDDKKTKQSGDRNNNRYESSTRASDSRFSGVSNESAPSRSDVSSRLHHSGLSGQSATYSNNSETVKRRGGSGESVAKENDRNSANASLTKSMGRLSNLAKSYEQMEDTAKPKSRAQHSVDVNTKSFQKSVDQDGSKSVDSYQFSRSADDNRMSSWSTPKDRETKHSAGNVYASGRNSGKDYVEKNIKISQKPNNEKGFGFSLSGGADKKQAVVVEKIVLGSAADVCELQTKDEVVSINGQSIAQLTSAELEQKVKNAVSVGQIELRVKRYLGSRGDEIEEDEFFSSDEEVSIPDQNISKSSGRPENSFDSLDSREDTEKFEGTSITSQLEKERKWLEAQIENAVPILTQSKRREDPAQTSSDSGYDAQTFPQQPYKGDSSSNLDETPTQEAVQYSVQLEQHALPKEKEQSDDVVVQVRPRIRERGRLEKQGGAMPSEEVTVEMRSTITANKKVADDSHLKDSKDDRSSIASLEASSESTSVNSHKNQDSDGSGSGFQPPAVLRKWQRQRVREEYMFESDDSPQIYNQIKFSSTMPQPSSERQLVEDGQVRKDDMILNKASASYSAALQSQPPLAAPRHTFNLSSERQKMQEWEQRQEDERQPVTVSTSQSDNAVELQFHVDKEQQLLDPEIEKMRKLEERRAQRRARLMDVADTSLASPPRPVENILEPSYQVQEQHSAPQSHMSTVSMQLPGRNIGQKPGILIIDPRNCGEDTSPPLEAGLPGQPYQIQLKINQMDTPHGLLVSTQPIVLAPTDPKAFLEAERERIRQEELQKIEEERRRREDEDSKRLRSKEEELRRQEEMLKQQQERLKQEQERLERERRQLQQQQIKPATFVQEPNVLPTSSLAVHAEPPLKFETVSSRSRGESPTYTSSVKPGTRRLEGQPQGFSASSSLDKGRESSGTYHTQKSDSLQNSKSISVSTSPARRSDHQPATASQSSLPRWPPSSQNAERKSSPLPRDSTSQQLSREDMVAMNRKATPLQTKPLSPTDSVSSDKLSTAKPVRREAPSKGQIHSLNSVPRAKFRSSNEWIGSSKEEEDNPPALLDYSSGGDRGQQPTASSHQSEMYRKQFASPQDHWLVQEAERRRIHETSERQGASRSQHSGPIKPAMDRLDNRWRDESLDQPASSSMPAQIRQTLLQKTAGARGSNSNNYPQDPNFVSQSHHQPAYTLPNSMSQTLPANFGYSSGPRSEMVPPAHRPPSPESYRDNGNEISGKQRCSHCTQELGFGAAMVIESLGLYYHVQCFRCYVCHTPLGSGNQGADVRVRVNKLHCPNCYSNDEAGLKFSKFTIALEF</sequence>
<dbReference type="PANTHER" id="PTHR15551:SF3">
    <property type="entry name" value="LIM AND CALPONIN HOMOLOGY DOMAINS-CONTAINING PROTEIN 1"/>
    <property type="match status" value="1"/>
</dbReference>
<feature type="compositionally biased region" description="Basic and acidic residues" evidence="5">
    <location>
        <begin position="862"/>
        <end position="877"/>
    </location>
</feature>
<feature type="compositionally biased region" description="Low complexity" evidence="5">
    <location>
        <begin position="155"/>
        <end position="169"/>
    </location>
</feature>
<feature type="region of interest" description="Disordered" evidence="5">
    <location>
        <begin position="1186"/>
        <end position="1522"/>
    </location>
</feature>
<feature type="compositionally biased region" description="Polar residues" evidence="5">
    <location>
        <begin position="788"/>
        <end position="808"/>
    </location>
</feature>
<dbReference type="Pfam" id="PF00412">
    <property type="entry name" value="LIM"/>
    <property type="match status" value="1"/>
</dbReference>
<dbReference type="OrthoDB" id="15627at2759"/>
<dbReference type="GO" id="GO:0032034">
    <property type="term" value="F:myosin II head/neck binding"/>
    <property type="evidence" value="ECO:0007669"/>
    <property type="project" value="TreeGrafter"/>
</dbReference>
<feature type="region of interest" description="Disordered" evidence="5">
    <location>
        <begin position="181"/>
        <end position="241"/>
    </location>
</feature>
<dbReference type="PROSITE" id="PS50023">
    <property type="entry name" value="LIM_DOMAIN_2"/>
    <property type="match status" value="1"/>
</dbReference>
<dbReference type="CDD" id="cd08368">
    <property type="entry name" value="LIM"/>
    <property type="match status" value="1"/>
</dbReference>
<dbReference type="STRING" id="400727.A0A2T7PNL2"/>
<dbReference type="InterPro" id="IPR001478">
    <property type="entry name" value="PDZ"/>
</dbReference>
<feature type="compositionally biased region" description="Polar residues" evidence="5">
    <location>
        <begin position="1391"/>
        <end position="1408"/>
    </location>
</feature>
<feature type="compositionally biased region" description="Polar residues" evidence="5">
    <location>
        <begin position="1466"/>
        <end position="1475"/>
    </location>
</feature>
<feature type="compositionally biased region" description="Polar residues" evidence="5">
    <location>
        <begin position="1558"/>
        <end position="1600"/>
    </location>
</feature>
<evidence type="ECO:0000256" key="2">
    <source>
        <dbReference type="ARBA" id="ARBA00022833"/>
    </source>
</evidence>
<feature type="compositionally biased region" description="Low complexity" evidence="5">
    <location>
        <begin position="878"/>
        <end position="893"/>
    </location>
</feature>
<feature type="compositionally biased region" description="Basic and acidic residues" evidence="5">
    <location>
        <begin position="721"/>
        <end position="731"/>
    </location>
</feature>
<dbReference type="PROSITE" id="PS00478">
    <property type="entry name" value="LIM_DOMAIN_1"/>
    <property type="match status" value="1"/>
</dbReference>
<feature type="compositionally biased region" description="Basic and acidic residues" evidence="5">
    <location>
        <begin position="412"/>
        <end position="425"/>
    </location>
</feature>
<feature type="compositionally biased region" description="Polar residues" evidence="5">
    <location>
        <begin position="529"/>
        <end position="539"/>
    </location>
</feature>
<protein>
    <recommendedName>
        <fullName evidence="10">LIM zinc-binding domain-containing protein</fullName>
    </recommendedName>
</protein>
<dbReference type="GO" id="GO:0051496">
    <property type="term" value="P:positive regulation of stress fiber assembly"/>
    <property type="evidence" value="ECO:0007669"/>
    <property type="project" value="TreeGrafter"/>
</dbReference>
<feature type="compositionally biased region" description="Low complexity" evidence="5">
    <location>
        <begin position="181"/>
        <end position="202"/>
    </location>
</feature>
<feature type="region of interest" description="Disordered" evidence="5">
    <location>
        <begin position="151"/>
        <end position="170"/>
    </location>
</feature>
<feature type="compositionally biased region" description="Basic and acidic residues" evidence="5">
    <location>
        <begin position="1186"/>
        <end position="1234"/>
    </location>
</feature>
<evidence type="ECO:0000259" key="7">
    <source>
        <dbReference type="PROSITE" id="PS50106"/>
    </source>
</evidence>
<keyword evidence="2 4" id="KW-0862">Zinc</keyword>
<reference evidence="8 9" key="1">
    <citation type="submission" date="2018-04" db="EMBL/GenBank/DDBJ databases">
        <title>The genome of golden apple snail Pomacea canaliculata provides insight into stress tolerance and invasive adaptation.</title>
        <authorList>
            <person name="Liu C."/>
            <person name="Liu B."/>
            <person name="Ren Y."/>
            <person name="Zhang Y."/>
            <person name="Wang H."/>
            <person name="Li S."/>
            <person name="Jiang F."/>
            <person name="Yin L."/>
            <person name="Zhang G."/>
            <person name="Qian W."/>
            <person name="Fan W."/>
        </authorList>
    </citation>
    <scope>NUCLEOTIDE SEQUENCE [LARGE SCALE GENOMIC DNA]</scope>
    <source>
        <strain evidence="8">SZHN2017</strain>
        <tissue evidence="8">Muscle</tissue>
    </source>
</reference>
<evidence type="ECO:0000256" key="1">
    <source>
        <dbReference type="ARBA" id="ARBA00022723"/>
    </source>
</evidence>
<feature type="compositionally biased region" description="Polar residues" evidence="5">
    <location>
        <begin position="1269"/>
        <end position="1286"/>
    </location>
</feature>
<feature type="compositionally biased region" description="Basic and acidic residues" evidence="5">
    <location>
        <begin position="995"/>
        <end position="1011"/>
    </location>
</feature>
<feature type="compositionally biased region" description="Acidic residues" evidence="5">
    <location>
        <begin position="353"/>
        <end position="363"/>
    </location>
</feature>
<evidence type="ECO:0000256" key="5">
    <source>
        <dbReference type="SAM" id="MobiDB-lite"/>
    </source>
</evidence>
<feature type="compositionally biased region" description="Polar residues" evidence="5">
    <location>
        <begin position="386"/>
        <end position="401"/>
    </location>
</feature>
<feature type="compositionally biased region" description="Polar residues" evidence="5">
    <location>
        <begin position="703"/>
        <end position="720"/>
    </location>
</feature>
<dbReference type="Pfam" id="PF15949">
    <property type="entry name" value="DUF4757"/>
    <property type="match status" value="1"/>
</dbReference>
<feature type="compositionally biased region" description="Polar residues" evidence="5">
    <location>
        <begin position="461"/>
        <end position="473"/>
    </location>
</feature>
<feature type="region of interest" description="Disordered" evidence="5">
    <location>
        <begin position="97"/>
        <end position="127"/>
    </location>
</feature>
<feature type="domain" description="PDZ" evidence="7">
    <location>
        <begin position="595"/>
        <end position="679"/>
    </location>
</feature>
<evidence type="ECO:0000259" key="6">
    <source>
        <dbReference type="PROSITE" id="PS50023"/>
    </source>
</evidence>
<organism evidence="8 9">
    <name type="scientific">Pomacea canaliculata</name>
    <name type="common">Golden apple snail</name>
    <dbReference type="NCBI Taxonomy" id="400727"/>
    <lineage>
        <taxon>Eukaryota</taxon>
        <taxon>Metazoa</taxon>
        <taxon>Spiralia</taxon>
        <taxon>Lophotrochozoa</taxon>
        <taxon>Mollusca</taxon>
        <taxon>Gastropoda</taxon>
        <taxon>Caenogastropoda</taxon>
        <taxon>Architaenioglossa</taxon>
        <taxon>Ampullarioidea</taxon>
        <taxon>Ampullariidae</taxon>
        <taxon>Pomacea</taxon>
    </lineage>
</organism>
<dbReference type="PROSITE" id="PS50106">
    <property type="entry name" value="PDZ"/>
    <property type="match status" value="1"/>
</dbReference>
<keyword evidence="3 4" id="KW-0440">LIM domain</keyword>
<dbReference type="GO" id="GO:0051893">
    <property type="term" value="P:regulation of focal adhesion assembly"/>
    <property type="evidence" value="ECO:0007669"/>
    <property type="project" value="TreeGrafter"/>
</dbReference>
<evidence type="ECO:0000313" key="9">
    <source>
        <dbReference type="Proteomes" id="UP000245119"/>
    </source>
</evidence>
<dbReference type="GO" id="GO:0046872">
    <property type="term" value="F:metal ion binding"/>
    <property type="evidence" value="ECO:0007669"/>
    <property type="project" value="UniProtKB-KW"/>
</dbReference>
<feature type="region of interest" description="Disordered" evidence="5">
    <location>
        <begin position="756"/>
        <end position="826"/>
    </location>
</feature>
<feature type="compositionally biased region" description="Polar residues" evidence="5">
    <location>
        <begin position="207"/>
        <end position="216"/>
    </location>
</feature>
<feature type="domain" description="LIM zinc-binding" evidence="6">
    <location>
        <begin position="1628"/>
        <end position="1694"/>
    </location>
</feature>
<dbReference type="GO" id="GO:0001725">
    <property type="term" value="C:stress fiber"/>
    <property type="evidence" value="ECO:0007669"/>
    <property type="project" value="TreeGrafter"/>
</dbReference>
<feature type="region of interest" description="Disordered" evidence="5">
    <location>
        <begin position="994"/>
        <end position="1020"/>
    </location>
</feature>
<dbReference type="InterPro" id="IPR001781">
    <property type="entry name" value="Znf_LIM"/>
</dbReference>
<feature type="compositionally biased region" description="Basic and acidic residues" evidence="5">
    <location>
        <begin position="367"/>
        <end position="385"/>
    </location>
</feature>
<feature type="compositionally biased region" description="Low complexity" evidence="5">
    <location>
        <begin position="227"/>
        <end position="240"/>
    </location>
</feature>
<feature type="region of interest" description="Disordered" evidence="5">
    <location>
        <begin position="859"/>
        <end position="911"/>
    </location>
</feature>
<evidence type="ECO:0000256" key="3">
    <source>
        <dbReference type="ARBA" id="ARBA00023038"/>
    </source>
</evidence>
<feature type="region of interest" description="Disordered" evidence="5">
    <location>
        <begin position="690"/>
        <end position="738"/>
    </location>
</feature>
<feature type="compositionally biased region" description="Polar residues" evidence="5">
    <location>
        <begin position="1297"/>
        <end position="1360"/>
    </location>
</feature>
<dbReference type="Gene3D" id="2.30.42.10">
    <property type="match status" value="1"/>
</dbReference>
<dbReference type="Proteomes" id="UP000245119">
    <property type="component" value="Linkage Group LG3"/>
</dbReference>
<evidence type="ECO:0000313" key="8">
    <source>
        <dbReference type="EMBL" id="PVD35016.1"/>
    </source>
</evidence>
<comment type="caution">
    <text evidence="8">The sequence shown here is derived from an EMBL/GenBank/DDBJ whole genome shotgun (WGS) entry which is preliminary data.</text>
</comment>
<evidence type="ECO:0008006" key="10">
    <source>
        <dbReference type="Google" id="ProtNLM"/>
    </source>
</evidence>
<accession>A0A2T7PNL2</accession>
<gene>
    <name evidence="8" type="ORF">C0Q70_06297</name>
</gene>
<feature type="compositionally biased region" description="Basic and acidic residues" evidence="5">
    <location>
        <begin position="102"/>
        <end position="115"/>
    </location>
</feature>
<name>A0A2T7PNL2_POMCA</name>
<proteinExistence type="predicted"/>
<dbReference type="SMART" id="SM00132">
    <property type="entry name" value="LIM"/>
    <property type="match status" value="1"/>
</dbReference>
<feature type="region of interest" description="Disordered" evidence="5">
    <location>
        <begin position="1553"/>
        <end position="1617"/>
    </location>
</feature>
<dbReference type="SUPFAM" id="SSF50156">
    <property type="entry name" value="PDZ domain-like"/>
    <property type="match status" value="1"/>
</dbReference>
<feature type="compositionally biased region" description="Basic and acidic residues" evidence="5">
    <location>
        <begin position="297"/>
        <end position="319"/>
    </location>
</feature>
<dbReference type="SMART" id="SM00228">
    <property type="entry name" value="PDZ"/>
    <property type="match status" value="1"/>
</dbReference>
<feature type="compositionally biased region" description="Polar residues" evidence="5">
    <location>
        <begin position="320"/>
        <end position="334"/>
    </location>
</feature>
<dbReference type="Pfam" id="PF00595">
    <property type="entry name" value="PDZ"/>
    <property type="match status" value="1"/>
</dbReference>
<feature type="region of interest" description="Disordered" evidence="5">
    <location>
        <begin position="292"/>
        <end position="588"/>
    </location>
</feature>
<dbReference type="EMBL" id="PZQS01000003">
    <property type="protein sequence ID" value="PVD35016.1"/>
    <property type="molecule type" value="Genomic_DNA"/>
</dbReference>
<feature type="compositionally biased region" description="Basic and acidic residues" evidence="5">
    <location>
        <begin position="1493"/>
        <end position="1504"/>
    </location>
</feature>
<keyword evidence="1 4" id="KW-0479">Metal-binding</keyword>
<evidence type="ECO:0000256" key="4">
    <source>
        <dbReference type="PROSITE-ProRule" id="PRU00125"/>
    </source>
</evidence>
<dbReference type="Gene3D" id="2.10.110.10">
    <property type="entry name" value="Cysteine Rich Protein"/>
    <property type="match status" value="1"/>
</dbReference>
<dbReference type="InterPro" id="IPR036034">
    <property type="entry name" value="PDZ_sf"/>
</dbReference>
<keyword evidence="9" id="KW-1185">Reference proteome</keyword>
<dbReference type="PANTHER" id="PTHR15551">
    <property type="entry name" value="LIM DOMAIN ONLY 7"/>
    <property type="match status" value="1"/>
</dbReference>